<dbReference type="PaxDb" id="3055-EDP07746"/>
<evidence type="ECO:0000256" key="4">
    <source>
        <dbReference type="ARBA" id="ARBA00022679"/>
    </source>
</evidence>
<dbReference type="GO" id="GO:0016020">
    <property type="term" value="C:membrane"/>
    <property type="evidence" value="ECO:0007669"/>
    <property type="project" value="UniProtKB-SubCell"/>
</dbReference>
<dbReference type="AlphaFoldDB" id="A0A2K3E219"/>
<dbReference type="RefSeq" id="XP_042927287.1">
    <property type="nucleotide sequence ID" value="XM_043059653.1"/>
</dbReference>
<dbReference type="GO" id="GO:0005737">
    <property type="term" value="C:cytoplasm"/>
    <property type="evidence" value="ECO:0000318"/>
    <property type="project" value="GO_Central"/>
</dbReference>
<evidence type="ECO:0000256" key="2">
    <source>
        <dbReference type="ARBA" id="ARBA00007647"/>
    </source>
</evidence>
<dbReference type="InParanoid" id="A0A2K3E219"/>
<dbReference type="Proteomes" id="UP000006906">
    <property type="component" value="Chromosome 2"/>
</dbReference>
<dbReference type="Gramene" id="PNW86822">
    <property type="protein sequence ID" value="PNW86822"/>
    <property type="gene ID" value="CHLRE_02g097100v5"/>
</dbReference>
<dbReference type="KEGG" id="cre:CHLRE_02g097100v5"/>
<keyword evidence="7" id="KW-0472">Membrane</keyword>
<organism evidence="10 11">
    <name type="scientific">Chlamydomonas reinhardtii</name>
    <name type="common">Chlamydomonas smithii</name>
    <dbReference type="NCBI Taxonomy" id="3055"/>
    <lineage>
        <taxon>Eukaryota</taxon>
        <taxon>Viridiplantae</taxon>
        <taxon>Chlorophyta</taxon>
        <taxon>core chlorophytes</taxon>
        <taxon>Chlorophyceae</taxon>
        <taxon>CS clade</taxon>
        <taxon>Chlamydomonadales</taxon>
        <taxon>Chlamydomonadaceae</taxon>
        <taxon>Chlamydomonas</taxon>
    </lineage>
</organism>
<evidence type="ECO:0000256" key="5">
    <source>
        <dbReference type="ARBA" id="ARBA00022692"/>
    </source>
</evidence>
<evidence type="ECO:0000256" key="8">
    <source>
        <dbReference type="RuleBase" id="RU366017"/>
    </source>
</evidence>
<name>A0A2K3E219_CHLRE</name>
<keyword evidence="6" id="KW-1133">Transmembrane helix</keyword>
<proteinExistence type="inferred from homology"/>
<accession>A0A2K3E219</accession>
<dbReference type="GeneID" id="5725600"/>
<dbReference type="GO" id="GO:0016757">
    <property type="term" value="F:glycosyltransferase activity"/>
    <property type="evidence" value="ECO:0000318"/>
    <property type="project" value="GO_Central"/>
</dbReference>
<dbReference type="InterPro" id="IPR008166">
    <property type="entry name" value="Glyco_transf_92"/>
</dbReference>
<feature type="region of interest" description="Disordered" evidence="9">
    <location>
        <begin position="356"/>
        <end position="375"/>
    </location>
</feature>
<keyword evidence="11" id="KW-1185">Reference proteome</keyword>
<dbReference type="PANTHER" id="PTHR21461:SF69">
    <property type="entry name" value="GLYCOSYLTRANSFERASE FAMILY 92 PROTEIN"/>
    <property type="match status" value="1"/>
</dbReference>
<evidence type="ECO:0000256" key="3">
    <source>
        <dbReference type="ARBA" id="ARBA00022676"/>
    </source>
</evidence>
<dbReference type="OrthoDB" id="2526284at2759"/>
<dbReference type="Pfam" id="PF01697">
    <property type="entry name" value="Glyco_transf_92"/>
    <property type="match status" value="1"/>
</dbReference>
<evidence type="ECO:0000256" key="6">
    <source>
        <dbReference type="ARBA" id="ARBA00022989"/>
    </source>
</evidence>
<keyword evidence="4 8" id="KW-0808">Transferase</keyword>
<keyword evidence="3 8" id="KW-0328">Glycosyltransferase</keyword>
<evidence type="ECO:0000256" key="1">
    <source>
        <dbReference type="ARBA" id="ARBA00004167"/>
    </source>
</evidence>
<dbReference type="EMBL" id="CM008963">
    <property type="protein sequence ID" value="PNW86822.1"/>
    <property type="molecule type" value="Genomic_DNA"/>
</dbReference>
<reference evidence="10 11" key="1">
    <citation type="journal article" date="2007" name="Science">
        <title>The Chlamydomonas genome reveals the evolution of key animal and plant functions.</title>
        <authorList>
            <person name="Merchant S.S."/>
            <person name="Prochnik S.E."/>
            <person name="Vallon O."/>
            <person name="Harris E.H."/>
            <person name="Karpowicz S.J."/>
            <person name="Witman G.B."/>
            <person name="Terry A."/>
            <person name="Salamov A."/>
            <person name="Fritz-Laylin L.K."/>
            <person name="Marechal-Drouard L."/>
            <person name="Marshall W.F."/>
            <person name="Qu L.H."/>
            <person name="Nelson D.R."/>
            <person name="Sanderfoot A.A."/>
            <person name="Spalding M.H."/>
            <person name="Kapitonov V.V."/>
            <person name="Ren Q."/>
            <person name="Ferris P."/>
            <person name="Lindquist E."/>
            <person name="Shapiro H."/>
            <person name="Lucas S.M."/>
            <person name="Grimwood J."/>
            <person name="Schmutz J."/>
            <person name="Cardol P."/>
            <person name="Cerutti H."/>
            <person name="Chanfreau G."/>
            <person name="Chen C.L."/>
            <person name="Cognat V."/>
            <person name="Croft M.T."/>
            <person name="Dent R."/>
            <person name="Dutcher S."/>
            <person name="Fernandez E."/>
            <person name="Fukuzawa H."/>
            <person name="Gonzalez-Ballester D."/>
            <person name="Gonzalez-Halphen D."/>
            <person name="Hallmann A."/>
            <person name="Hanikenne M."/>
            <person name="Hippler M."/>
            <person name="Inwood W."/>
            <person name="Jabbari K."/>
            <person name="Kalanon M."/>
            <person name="Kuras R."/>
            <person name="Lefebvre P.A."/>
            <person name="Lemaire S.D."/>
            <person name="Lobanov A.V."/>
            <person name="Lohr M."/>
            <person name="Manuell A."/>
            <person name="Meier I."/>
            <person name="Mets L."/>
            <person name="Mittag M."/>
            <person name="Mittelmeier T."/>
            <person name="Moroney J.V."/>
            <person name="Moseley J."/>
            <person name="Napoli C."/>
            <person name="Nedelcu A.M."/>
            <person name="Niyogi K."/>
            <person name="Novoselov S.V."/>
            <person name="Paulsen I.T."/>
            <person name="Pazour G."/>
            <person name="Purton S."/>
            <person name="Ral J.P."/>
            <person name="Riano-Pachon D.M."/>
            <person name="Riekhof W."/>
            <person name="Rymarquis L."/>
            <person name="Schroda M."/>
            <person name="Stern D."/>
            <person name="Umen J."/>
            <person name="Willows R."/>
            <person name="Wilson N."/>
            <person name="Zimmer S.L."/>
            <person name="Allmer J."/>
            <person name="Balk J."/>
            <person name="Bisova K."/>
            <person name="Chen C.J."/>
            <person name="Elias M."/>
            <person name="Gendler K."/>
            <person name="Hauser C."/>
            <person name="Lamb M.R."/>
            <person name="Ledford H."/>
            <person name="Long J.C."/>
            <person name="Minagawa J."/>
            <person name="Page M.D."/>
            <person name="Pan J."/>
            <person name="Pootakham W."/>
            <person name="Roje S."/>
            <person name="Rose A."/>
            <person name="Stahlberg E."/>
            <person name="Terauchi A.M."/>
            <person name="Yang P."/>
            <person name="Ball S."/>
            <person name="Bowler C."/>
            <person name="Dieckmann C.L."/>
            <person name="Gladyshev V.N."/>
            <person name="Green P."/>
            <person name="Jorgensen R."/>
            <person name="Mayfield S."/>
            <person name="Mueller-Roeber B."/>
            <person name="Rajamani S."/>
            <person name="Sayre R.T."/>
            <person name="Brokstein P."/>
            <person name="Dubchak I."/>
            <person name="Goodstein D."/>
            <person name="Hornick L."/>
            <person name="Huang Y.W."/>
            <person name="Jhaveri J."/>
            <person name="Luo Y."/>
            <person name="Martinez D."/>
            <person name="Ngau W.C."/>
            <person name="Otillar B."/>
            <person name="Poliakov A."/>
            <person name="Porter A."/>
            <person name="Szajkowski L."/>
            <person name="Werner G."/>
            <person name="Zhou K."/>
            <person name="Grigoriev I.V."/>
            <person name="Rokhsar D.S."/>
            <person name="Grossman A.R."/>
        </authorList>
    </citation>
    <scope>NUCLEOTIDE SEQUENCE [LARGE SCALE GENOMIC DNA]</scope>
    <source>
        <strain evidence="11">CC-503</strain>
    </source>
</reference>
<dbReference type="EC" id="2.4.1.-" evidence="8"/>
<comment type="similarity">
    <text evidence="2 8">Belongs to the glycosyltransferase 92 family.</text>
</comment>
<evidence type="ECO:0000313" key="11">
    <source>
        <dbReference type="Proteomes" id="UP000006906"/>
    </source>
</evidence>
<protein>
    <recommendedName>
        <fullName evidence="8">Glycosyltransferase family 92 protein</fullName>
        <ecNumber evidence="8">2.4.1.-</ecNumber>
    </recommendedName>
</protein>
<keyword evidence="5" id="KW-0812">Transmembrane</keyword>
<dbReference type="ExpressionAtlas" id="A0A2K3E219">
    <property type="expression patterns" value="baseline and differential"/>
</dbReference>
<gene>
    <name evidence="10" type="ORF">CHLRE_02g097100v5</name>
</gene>
<dbReference type="PANTHER" id="PTHR21461">
    <property type="entry name" value="GLYCOSYLTRANSFERASE FAMILY 92 PROTEIN"/>
    <property type="match status" value="1"/>
</dbReference>
<comment type="subcellular location">
    <subcellularLocation>
        <location evidence="1">Membrane</location>
        <topology evidence="1">Single-pass membrane protein</topology>
    </subcellularLocation>
</comment>
<sequence>MARELRSSSRLRCPGAPSCKQAGFIFVSLFISLLLAARGTFAGRLAFHQPGYLAACLLSRDGNHDVREWVEYHLFAGVDKIFLFDHNSSVPMIAEVSDYVAAGKVQYTYLTSTLPRIAGPEDFPNGFQGRVFGECLEQARGYYKWMMFTDMDEVTYVLDPKYGYSIAAVLRDYEHAGAVLIHRRDVGSSGVQERTPGMGQLATFTKCVNSNSKMVKGIAQVDYVSVSYNAHCFEYKEEGHLGLRLGDNRTVTRTADISDPPADPPLLIYHYAGSVAEYTERVNSLSSGVSGLTTKSISMYQGLDNTAIRDCLAGRRAHAAMLAANAIHPVQPFCTAEGLRRRLARKGRTQKQLAAAAAAGGGATAGGGRRRLRQV</sequence>
<evidence type="ECO:0000256" key="7">
    <source>
        <dbReference type="ARBA" id="ARBA00023136"/>
    </source>
</evidence>
<evidence type="ECO:0000313" key="10">
    <source>
        <dbReference type="EMBL" id="PNW86822.1"/>
    </source>
</evidence>
<dbReference type="STRING" id="3055.A0A2K3E219"/>
<evidence type="ECO:0000256" key="9">
    <source>
        <dbReference type="SAM" id="MobiDB-lite"/>
    </source>
</evidence>